<name>A0A840HY82_9PROT</name>
<dbReference type="PANTHER" id="PTHR30506:SF3">
    <property type="entry name" value="UPF0126 INNER MEMBRANE PROTEIN YADS-RELATED"/>
    <property type="match status" value="1"/>
</dbReference>
<comment type="caution">
    <text evidence="9">The sequence shown here is derived from an EMBL/GenBank/DDBJ whole genome shotgun (WGS) entry which is preliminary data.</text>
</comment>
<dbReference type="Proteomes" id="UP000563524">
    <property type="component" value="Unassembled WGS sequence"/>
</dbReference>
<feature type="transmembrane region" description="Helical" evidence="7">
    <location>
        <begin position="150"/>
        <end position="170"/>
    </location>
</feature>
<feature type="domain" description="Glycine transporter" evidence="8">
    <location>
        <begin position="9"/>
        <end position="82"/>
    </location>
</feature>
<dbReference type="RefSeq" id="WP_183814711.1">
    <property type="nucleotide sequence ID" value="NZ_JACHOB010000001.1"/>
</dbReference>
<dbReference type="GO" id="GO:0005886">
    <property type="term" value="C:plasma membrane"/>
    <property type="evidence" value="ECO:0007669"/>
    <property type="project" value="UniProtKB-SubCell"/>
</dbReference>
<comment type="similarity">
    <text evidence="2">Belongs to the UPF0126 family.</text>
</comment>
<evidence type="ECO:0000256" key="4">
    <source>
        <dbReference type="ARBA" id="ARBA00022692"/>
    </source>
</evidence>
<evidence type="ECO:0000313" key="9">
    <source>
        <dbReference type="EMBL" id="MBB4657529.1"/>
    </source>
</evidence>
<keyword evidence="6 7" id="KW-0472">Membrane</keyword>
<comment type="subcellular location">
    <subcellularLocation>
        <location evidence="1">Cell membrane</location>
        <topology evidence="1">Multi-pass membrane protein</topology>
    </subcellularLocation>
</comment>
<feature type="domain" description="Glycine transporter" evidence="8">
    <location>
        <begin position="93"/>
        <end position="165"/>
    </location>
</feature>
<keyword evidence="4 7" id="KW-0812">Transmembrane</keyword>
<organism evidence="9 10">
    <name type="scientific">Parvularcula dongshanensis</name>
    <dbReference type="NCBI Taxonomy" id="1173995"/>
    <lineage>
        <taxon>Bacteria</taxon>
        <taxon>Pseudomonadati</taxon>
        <taxon>Pseudomonadota</taxon>
        <taxon>Alphaproteobacteria</taxon>
        <taxon>Parvularculales</taxon>
        <taxon>Parvularculaceae</taxon>
        <taxon>Parvularcula</taxon>
    </lineage>
</organism>
<dbReference type="PANTHER" id="PTHR30506">
    <property type="entry name" value="INNER MEMBRANE PROTEIN"/>
    <property type="match status" value="1"/>
</dbReference>
<protein>
    <submittedName>
        <fullName evidence="9">Putative membrane protein YeiH</fullName>
    </submittedName>
</protein>
<keyword evidence="3" id="KW-1003">Cell membrane</keyword>
<proteinExistence type="inferred from homology"/>
<evidence type="ECO:0000256" key="3">
    <source>
        <dbReference type="ARBA" id="ARBA00022475"/>
    </source>
</evidence>
<evidence type="ECO:0000256" key="7">
    <source>
        <dbReference type="SAM" id="Phobius"/>
    </source>
</evidence>
<evidence type="ECO:0000313" key="10">
    <source>
        <dbReference type="Proteomes" id="UP000563524"/>
    </source>
</evidence>
<evidence type="ECO:0000256" key="6">
    <source>
        <dbReference type="ARBA" id="ARBA00023136"/>
    </source>
</evidence>
<evidence type="ECO:0000256" key="2">
    <source>
        <dbReference type="ARBA" id="ARBA00008193"/>
    </source>
</evidence>
<keyword evidence="5 7" id="KW-1133">Transmembrane helix</keyword>
<gene>
    <name evidence="9" type="ORF">GGQ59_000029</name>
</gene>
<accession>A0A840HY82</accession>
<feature type="transmembrane region" description="Helical" evidence="7">
    <location>
        <begin position="176"/>
        <end position="197"/>
    </location>
</feature>
<feature type="transmembrane region" description="Helical" evidence="7">
    <location>
        <begin position="67"/>
        <end position="85"/>
    </location>
</feature>
<evidence type="ECO:0000256" key="5">
    <source>
        <dbReference type="ARBA" id="ARBA00022989"/>
    </source>
</evidence>
<reference evidence="9 10" key="1">
    <citation type="submission" date="2020-08" db="EMBL/GenBank/DDBJ databases">
        <title>Genomic Encyclopedia of Type Strains, Phase IV (KMG-IV): sequencing the most valuable type-strain genomes for metagenomic binning, comparative biology and taxonomic classification.</title>
        <authorList>
            <person name="Goeker M."/>
        </authorList>
    </citation>
    <scope>NUCLEOTIDE SEQUENCE [LARGE SCALE GENOMIC DNA]</scope>
    <source>
        <strain evidence="9 10">DSM 102850</strain>
    </source>
</reference>
<feature type="transmembrane region" description="Helical" evidence="7">
    <location>
        <begin position="34"/>
        <end position="61"/>
    </location>
</feature>
<dbReference type="Pfam" id="PF03458">
    <property type="entry name" value="Gly_transporter"/>
    <property type="match status" value="2"/>
</dbReference>
<feature type="transmembrane region" description="Helical" evidence="7">
    <location>
        <begin position="6"/>
        <end position="27"/>
    </location>
</feature>
<evidence type="ECO:0000256" key="1">
    <source>
        <dbReference type="ARBA" id="ARBA00004651"/>
    </source>
</evidence>
<sequence length="202" mass="20754">MSFELAVLLADRIGVFVFALSGGTAAVRKDMDLFGAIVLALLPAAGGGTLRDLLLGVPVFWLEDPSVLWLAAAGGLVAFAGHRLVEAFKPLIWADALGLSLFAATGAAKAFGLGHGLSIVVVMGTLTAAAGGLLRDTVANREPLLLQEDVYATAAFFGSATYFGLATLGLDERAAFLASAGAAFGLRALAISLKLSLPKPRR</sequence>
<dbReference type="EMBL" id="JACHOB010000001">
    <property type="protein sequence ID" value="MBB4657529.1"/>
    <property type="molecule type" value="Genomic_DNA"/>
</dbReference>
<keyword evidence="10" id="KW-1185">Reference proteome</keyword>
<dbReference type="AlphaFoldDB" id="A0A840HY82"/>
<feature type="transmembrane region" description="Helical" evidence="7">
    <location>
        <begin position="117"/>
        <end position="138"/>
    </location>
</feature>
<dbReference type="InterPro" id="IPR005115">
    <property type="entry name" value="Gly_transporter"/>
</dbReference>
<evidence type="ECO:0000259" key="8">
    <source>
        <dbReference type="Pfam" id="PF03458"/>
    </source>
</evidence>